<evidence type="ECO:0000256" key="2">
    <source>
        <dbReference type="ARBA" id="ARBA00023125"/>
    </source>
</evidence>
<keyword evidence="1 3" id="KW-0597">Phosphoprotein</keyword>
<dbReference type="PANTHER" id="PTHR43214">
    <property type="entry name" value="TWO-COMPONENT RESPONSE REGULATOR"/>
    <property type="match status" value="1"/>
</dbReference>
<evidence type="ECO:0000259" key="5">
    <source>
        <dbReference type="PROSITE" id="PS50110"/>
    </source>
</evidence>
<feature type="domain" description="Response regulatory" evidence="5">
    <location>
        <begin position="4"/>
        <end position="127"/>
    </location>
</feature>
<evidence type="ECO:0000256" key="1">
    <source>
        <dbReference type="ARBA" id="ARBA00022553"/>
    </source>
</evidence>
<dbReference type="SUPFAM" id="SSF52172">
    <property type="entry name" value="CheY-like"/>
    <property type="match status" value="1"/>
</dbReference>
<dbReference type="AlphaFoldDB" id="A0A150WRZ9"/>
<keyword evidence="7" id="KW-1185">Reference proteome</keyword>
<dbReference type="InterPro" id="IPR011006">
    <property type="entry name" value="CheY-like_superfamily"/>
</dbReference>
<evidence type="ECO:0000313" key="7">
    <source>
        <dbReference type="Proteomes" id="UP000075320"/>
    </source>
</evidence>
<name>A0A150WRZ9_BDEBC</name>
<feature type="domain" description="HTH luxR-type" evidence="4">
    <location>
        <begin position="150"/>
        <end position="215"/>
    </location>
</feature>
<sequence length="217" mass="24156">MRSLCVIVEDQVKVAESLKKLVETGFPQLQTVVLKDVRETTEFFHLRQHLVEKPKIQFALIDLGLPDGSGVDLIRLISEKEPDARCVVITIYNDDHFLFEALKAGAFGYILKDDDQATIESLLRRIEADEPPLSPAIARRLLTHFQKPSVEAEASDLSPREKETLVLLSKGMTVAVAAQTLGLSPQTVAGYVKIIYQKLHVSSRAEAVREAVRRGLV</sequence>
<dbReference type="InterPro" id="IPR058245">
    <property type="entry name" value="NreC/VraR/RcsB-like_REC"/>
</dbReference>
<keyword evidence="2" id="KW-0238">DNA-binding</keyword>
<dbReference type="PRINTS" id="PR00038">
    <property type="entry name" value="HTHLUXR"/>
</dbReference>
<dbReference type="InterPro" id="IPR001789">
    <property type="entry name" value="Sig_transdc_resp-reg_receiver"/>
</dbReference>
<dbReference type="GO" id="GO:0003677">
    <property type="term" value="F:DNA binding"/>
    <property type="evidence" value="ECO:0007669"/>
    <property type="project" value="UniProtKB-KW"/>
</dbReference>
<feature type="modified residue" description="4-aspartylphosphate" evidence="3">
    <location>
        <position position="62"/>
    </location>
</feature>
<comment type="caution">
    <text evidence="6">The sequence shown here is derived from an EMBL/GenBank/DDBJ whole genome shotgun (WGS) entry which is preliminary data.</text>
</comment>
<dbReference type="Pfam" id="PF00072">
    <property type="entry name" value="Response_reg"/>
    <property type="match status" value="1"/>
</dbReference>
<dbReference type="PANTHER" id="PTHR43214:SF43">
    <property type="entry name" value="TWO-COMPONENT RESPONSE REGULATOR"/>
    <property type="match status" value="1"/>
</dbReference>
<evidence type="ECO:0000256" key="3">
    <source>
        <dbReference type="PROSITE-ProRule" id="PRU00169"/>
    </source>
</evidence>
<dbReference type="InterPro" id="IPR039420">
    <property type="entry name" value="WalR-like"/>
</dbReference>
<protein>
    <recommendedName>
        <fullName evidence="8">DNA-binding response regulator</fullName>
    </recommendedName>
</protein>
<dbReference type="EMBL" id="LUKE01000001">
    <property type="protein sequence ID" value="KYG67232.1"/>
    <property type="molecule type" value="Genomic_DNA"/>
</dbReference>
<gene>
    <name evidence="6" type="ORF">AZI86_09510</name>
</gene>
<dbReference type="SUPFAM" id="SSF46894">
    <property type="entry name" value="C-terminal effector domain of the bipartite response regulators"/>
    <property type="match status" value="1"/>
</dbReference>
<evidence type="ECO:0000259" key="4">
    <source>
        <dbReference type="PROSITE" id="PS50043"/>
    </source>
</evidence>
<dbReference type="CDD" id="cd06170">
    <property type="entry name" value="LuxR_C_like"/>
    <property type="match status" value="1"/>
</dbReference>
<dbReference type="CDD" id="cd17535">
    <property type="entry name" value="REC_NarL-like"/>
    <property type="match status" value="1"/>
</dbReference>
<evidence type="ECO:0008006" key="8">
    <source>
        <dbReference type="Google" id="ProtNLM"/>
    </source>
</evidence>
<dbReference type="Pfam" id="PF00196">
    <property type="entry name" value="GerE"/>
    <property type="match status" value="1"/>
</dbReference>
<organism evidence="6 7">
    <name type="scientific">Bdellovibrio bacteriovorus</name>
    <dbReference type="NCBI Taxonomy" id="959"/>
    <lineage>
        <taxon>Bacteria</taxon>
        <taxon>Pseudomonadati</taxon>
        <taxon>Bdellovibrionota</taxon>
        <taxon>Bdellovibrionia</taxon>
        <taxon>Bdellovibrionales</taxon>
        <taxon>Pseudobdellovibrionaceae</taxon>
        <taxon>Bdellovibrio</taxon>
    </lineage>
</organism>
<reference evidence="6 7" key="1">
    <citation type="submission" date="2016-03" db="EMBL/GenBank/DDBJ databases">
        <authorList>
            <person name="Ploux O."/>
        </authorList>
    </citation>
    <scope>NUCLEOTIDE SEQUENCE [LARGE SCALE GENOMIC DNA]</scope>
    <source>
        <strain evidence="6 7">R0</strain>
    </source>
</reference>
<dbReference type="GO" id="GO:0000160">
    <property type="term" value="P:phosphorelay signal transduction system"/>
    <property type="evidence" value="ECO:0007669"/>
    <property type="project" value="InterPro"/>
</dbReference>
<dbReference type="PROSITE" id="PS50043">
    <property type="entry name" value="HTH_LUXR_2"/>
    <property type="match status" value="1"/>
</dbReference>
<dbReference type="SMART" id="SM00448">
    <property type="entry name" value="REC"/>
    <property type="match status" value="1"/>
</dbReference>
<evidence type="ECO:0000313" key="6">
    <source>
        <dbReference type="EMBL" id="KYG67232.1"/>
    </source>
</evidence>
<dbReference type="RefSeq" id="WP_061834807.1">
    <property type="nucleotide sequence ID" value="NZ_LUKE01000001.1"/>
</dbReference>
<dbReference type="Gene3D" id="3.40.50.2300">
    <property type="match status" value="1"/>
</dbReference>
<dbReference type="PROSITE" id="PS50110">
    <property type="entry name" value="RESPONSE_REGULATORY"/>
    <property type="match status" value="1"/>
</dbReference>
<dbReference type="InterPro" id="IPR000792">
    <property type="entry name" value="Tscrpt_reg_LuxR_C"/>
</dbReference>
<accession>A0A150WRZ9</accession>
<dbReference type="InterPro" id="IPR016032">
    <property type="entry name" value="Sig_transdc_resp-reg_C-effctor"/>
</dbReference>
<dbReference type="Proteomes" id="UP000075320">
    <property type="component" value="Unassembled WGS sequence"/>
</dbReference>
<dbReference type="GO" id="GO:0006355">
    <property type="term" value="P:regulation of DNA-templated transcription"/>
    <property type="evidence" value="ECO:0007669"/>
    <property type="project" value="InterPro"/>
</dbReference>
<dbReference type="SMART" id="SM00421">
    <property type="entry name" value="HTH_LUXR"/>
    <property type="match status" value="1"/>
</dbReference>
<dbReference type="OrthoDB" id="5292887at2"/>
<proteinExistence type="predicted"/>